<dbReference type="InterPro" id="IPR001270">
    <property type="entry name" value="ClpA/B"/>
</dbReference>
<dbReference type="InterPro" id="IPR003593">
    <property type="entry name" value="AAA+_ATPase"/>
</dbReference>
<evidence type="ECO:0000313" key="3">
    <source>
        <dbReference type="Proteomes" id="UP000017842"/>
    </source>
</evidence>
<dbReference type="PRINTS" id="PR00300">
    <property type="entry name" value="CLPPROTEASEA"/>
</dbReference>
<accession>V5E227</accession>
<comment type="caution">
    <text evidence="2">The sequence shown here is derived from an EMBL/GenBank/DDBJ whole genome shotgun (WGS) entry which is preliminary data.</text>
</comment>
<dbReference type="InterPro" id="IPR011703">
    <property type="entry name" value="ATPase_AAA-3"/>
</dbReference>
<dbReference type="GO" id="GO:0016887">
    <property type="term" value="F:ATP hydrolysis activity"/>
    <property type="evidence" value="ECO:0007669"/>
    <property type="project" value="InterPro"/>
</dbReference>
<gene>
    <name evidence="2" type="primary">moxR</name>
    <name evidence="2" type="ORF">MGMO_15c00270</name>
</gene>
<dbReference type="InterPro" id="IPR050764">
    <property type="entry name" value="CbbQ/NirQ/NorQ/GpvN"/>
</dbReference>
<evidence type="ECO:0000259" key="1">
    <source>
        <dbReference type="SMART" id="SM00382"/>
    </source>
</evidence>
<dbReference type="PANTHER" id="PTHR42759:SF6">
    <property type="entry name" value="REGULATORY PROTEIN-RELATED"/>
    <property type="match status" value="1"/>
</dbReference>
<organism evidence="2 3">
    <name type="scientific">Methyloglobulus morosus KoM1</name>
    <dbReference type="NCBI Taxonomy" id="1116472"/>
    <lineage>
        <taxon>Bacteria</taxon>
        <taxon>Pseudomonadati</taxon>
        <taxon>Pseudomonadota</taxon>
        <taxon>Gammaproteobacteria</taxon>
        <taxon>Methylococcales</taxon>
        <taxon>Methylococcaceae</taxon>
        <taxon>Methyloglobulus</taxon>
    </lineage>
</organism>
<dbReference type="Pfam" id="PF07726">
    <property type="entry name" value="AAA_3"/>
    <property type="match status" value="1"/>
</dbReference>
<dbReference type="eggNOG" id="COG0714">
    <property type="taxonomic scope" value="Bacteria"/>
</dbReference>
<dbReference type="CDD" id="cd00009">
    <property type="entry name" value="AAA"/>
    <property type="match status" value="1"/>
</dbReference>
<dbReference type="PATRIC" id="fig|1116472.3.peg.526"/>
<feature type="domain" description="AAA+ ATPase" evidence="1">
    <location>
        <begin position="50"/>
        <end position="194"/>
    </location>
</feature>
<proteinExistence type="predicted"/>
<dbReference type="STRING" id="1116472.MGMO_15c00270"/>
<dbReference type="Pfam" id="PF17863">
    <property type="entry name" value="AAA_lid_2"/>
    <property type="match status" value="1"/>
</dbReference>
<dbReference type="Gene3D" id="3.40.50.300">
    <property type="entry name" value="P-loop containing nucleotide triphosphate hydrolases"/>
    <property type="match status" value="1"/>
</dbReference>
<dbReference type="InterPro" id="IPR041628">
    <property type="entry name" value="ChlI/MoxR_AAA_lid"/>
</dbReference>
<dbReference type="Gene3D" id="1.10.8.80">
    <property type="entry name" value="Magnesium chelatase subunit I, C-Terminal domain"/>
    <property type="match status" value="1"/>
</dbReference>
<dbReference type="Proteomes" id="UP000017842">
    <property type="component" value="Unassembled WGS sequence"/>
</dbReference>
<evidence type="ECO:0000313" key="2">
    <source>
        <dbReference type="EMBL" id="ESS73606.1"/>
    </source>
</evidence>
<sequence length="348" mass="39598">MRRSFFTKTMTVEHQLADWRNQALTLENQVNQTVIGLNPLVRHLITAVFTRGHILLEGNVGVGKTTLLRALARGLGGQYQRIEGTIDLMPSDLIYYTYLDRNAKPCVDPGPLLTHGDQLSTFFFNEINRARPQVHSLLLRVMAERSVSAFNTEFQLPYVQVFADRNRVEREETFELPAAARDRFLMEIKIDPPNDDVLLDQLMFDPRYHDVDKLIENVEPGLIAHYQLNDIAQLIQQAVIASPALRKYALALWKATSNPQQFGINLADVDMPQLLHAGVSPRGMSYLIRAAKVRAWLQNRTALFPEDLQAVFPVIMMHRLFLNPSYAYRKDEILPQLVSGILNQIAAP</sequence>
<dbReference type="AlphaFoldDB" id="V5E227"/>
<dbReference type="InterPro" id="IPR027417">
    <property type="entry name" value="P-loop_NTPase"/>
</dbReference>
<protein>
    <submittedName>
        <fullName evidence="2">Protein MoxR</fullName>
    </submittedName>
</protein>
<dbReference type="PIRSF" id="PIRSF002849">
    <property type="entry name" value="AAA_ATPase_chaperone_MoxR_prd"/>
    <property type="match status" value="1"/>
</dbReference>
<dbReference type="SUPFAM" id="SSF52540">
    <property type="entry name" value="P-loop containing nucleoside triphosphate hydrolases"/>
    <property type="match status" value="1"/>
</dbReference>
<dbReference type="PANTHER" id="PTHR42759">
    <property type="entry name" value="MOXR FAMILY PROTEIN"/>
    <property type="match status" value="1"/>
</dbReference>
<reference evidence="2 3" key="1">
    <citation type="journal article" date="2013" name="Genome Announc.">
        <title>Draft Genome Sequence of the Methanotrophic Gammaproteobacterium Methyloglobulus morosus DSM 22980 Strain KoM1.</title>
        <authorList>
            <person name="Poehlein A."/>
            <person name="Deutzmann J.S."/>
            <person name="Daniel R."/>
            <person name="Simeonova D.D."/>
        </authorList>
    </citation>
    <scope>NUCLEOTIDE SEQUENCE [LARGE SCALE GENOMIC DNA]</scope>
    <source>
        <strain evidence="2 3">KoM1</strain>
    </source>
</reference>
<dbReference type="GO" id="GO:0005524">
    <property type="term" value="F:ATP binding"/>
    <property type="evidence" value="ECO:0007669"/>
    <property type="project" value="InterPro"/>
</dbReference>
<keyword evidence="3" id="KW-1185">Reference proteome</keyword>
<name>V5E227_9GAMM</name>
<dbReference type="EMBL" id="AYLO01000015">
    <property type="protein sequence ID" value="ESS73606.1"/>
    <property type="molecule type" value="Genomic_DNA"/>
</dbReference>
<dbReference type="SMART" id="SM00382">
    <property type="entry name" value="AAA"/>
    <property type="match status" value="1"/>
</dbReference>